<evidence type="ECO:0000313" key="2">
    <source>
        <dbReference type="EMBL" id="KAA0035085.1"/>
    </source>
</evidence>
<feature type="region of interest" description="Disordered" evidence="1">
    <location>
        <begin position="403"/>
        <end position="422"/>
    </location>
</feature>
<sequence>MFSTSEKDSYPPLDSNVGWLRLLSVARLGGQHTLGCREAIIAQLPNLMQDQVRALGNRSIGECLILLLLQGTCAGEASVGPRNDNNKRVHDWTCCSLGITRKFKPCSVGHVTLPIQAIPAEQDALLFPLLLTHLHFRQRGRDRIFRSGGWLSLYKLKRPQDKGDNHETYVLRRTKIEDGGKSESSRWCNLRLELYRQMSYMLERVVSRKEKNLIMAFPHPILIENTSYFSEFQDPSIVVVVKRVHSFFGWSKPRKEDQIDRPTSCSIRANTLLQAKNLNGSYKEKKPSGRVSPSVPDKEGEIFSFEIGARESQVVPGLVLLPCSFAKRLCSISVLIRSFSAKRSILIHLIGEVLDLYSLEKKGLERERMRRGKESTVRLTVQTWIEEGTACATKSAISRKGVYRKAGGKPKDKKEKRGRKRGVVSVRGSELEHYYDFSRATMLYPYRGEKIMEGV</sequence>
<protein>
    <submittedName>
        <fullName evidence="2">Uncharacterized protein</fullName>
    </submittedName>
</protein>
<dbReference type="EMBL" id="SSTE01020204">
    <property type="protein sequence ID" value="KAA0035085.1"/>
    <property type="molecule type" value="Genomic_DNA"/>
</dbReference>
<comment type="caution">
    <text evidence="2">The sequence shown here is derived from an EMBL/GenBank/DDBJ whole genome shotgun (WGS) entry which is preliminary data.</text>
</comment>
<accession>A0A5A7T0U7</accession>
<reference evidence="2 3" key="1">
    <citation type="submission" date="2019-08" db="EMBL/GenBank/DDBJ databases">
        <title>Draft genome sequences of two oriental melons (Cucumis melo L. var makuwa).</title>
        <authorList>
            <person name="Kwon S.-Y."/>
        </authorList>
    </citation>
    <scope>NUCLEOTIDE SEQUENCE [LARGE SCALE GENOMIC DNA]</scope>
    <source>
        <strain evidence="3">cv. SW 3</strain>
        <tissue evidence="2">Leaf</tissue>
    </source>
</reference>
<dbReference type="Proteomes" id="UP000321393">
    <property type="component" value="Unassembled WGS sequence"/>
</dbReference>
<dbReference type="STRING" id="1194695.A0A5A7T0U7"/>
<organism evidence="2 3">
    <name type="scientific">Cucumis melo var. makuwa</name>
    <name type="common">Oriental melon</name>
    <dbReference type="NCBI Taxonomy" id="1194695"/>
    <lineage>
        <taxon>Eukaryota</taxon>
        <taxon>Viridiplantae</taxon>
        <taxon>Streptophyta</taxon>
        <taxon>Embryophyta</taxon>
        <taxon>Tracheophyta</taxon>
        <taxon>Spermatophyta</taxon>
        <taxon>Magnoliopsida</taxon>
        <taxon>eudicotyledons</taxon>
        <taxon>Gunneridae</taxon>
        <taxon>Pentapetalae</taxon>
        <taxon>rosids</taxon>
        <taxon>fabids</taxon>
        <taxon>Cucurbitales</taxon>
        <taxon>Cucurbitaceae</taxon>
        <taxon>Benincaseae</taxon>
        <taxon>Cucumis</taxon>
    </lineage>
</organism>
<proteinExistence type="predicted"/>
<evidence type="ECO:0000256" key="1">
    <source>
        <dbReference type="SAM" id="MobiDB-lite"/>
    </source>
</evidence>
<name>A0A5A7T0U7_CUCMM</name>
<evidence type="ECO:0000313" key="3">
    <source>
        <dbReference type="Proteomes" id="UP000321393"/>
    </source>
</evidence>
<dbReference type="AlphaFoldDB" id="A0A5A7T0U7"/>
<gene>
    <name evidence="2" type="ORF">E6C27_scaffold57G001560</name>
</gene>